<dbReference type="AlphaFoldDB" id="S0KXI8"/>
<dbReference type="PATRIC" id="fig|1140003.3.peg.254"/>
<dbReference type="RefSeq" id="WP_016184751.1">
    <property type="nucleotide sequence ID" value="NZ_ASWO01000001.1"/>
</dbReference>
<feature type="transmembrane region" description="Helical" evidence="1">
    <location>
        <begin position="30"/>
        <end position="47"/>
    </location>
</feature>
<dbReference type="Proteomes" id="UP000015961">
    <property type="component" value="Unassembled WGS sequence"/>
</dbReference>
<protein>
    <submittedName>
        <fullName evidence="2">Uncharacterized protein</fullName>
    </submittedName>
</protein>
<evidence type="ECO:0000256" key="1">
    <source>
        <dbReference type="SAM" id="Phobius"/>
    </source>
</evidence>
<feature type="transmembrane region" description="Helical" evidence="1">
    <location>
        <begin position="85"/>
        <end position="105"/>
    </location>
</feature>
<feature type="transmembrane region" description="Helical" evidence="1">
    <location>
        <begin position="54"/>
        <end position="73"/>
    </location>
</feature>
<dbReference type="EMBL" id="ASWO01000001">
    <property type="protein sequence ID" value="EOT87199.1"/>
    <property type="molecule type" value="Genomic_DNA"/>
</dbReference>
<keyword evidence="1" id="KW-0472">Membrane</keyword>
<dbReference type="STRING" id="1140003.OMY_00260"/>
<evidence type="ECO:0000313" key="3">
    <source>
        <dbReference type="Proteomes" id="UP000015961"/>
    </source>
</evidence>
<proteinExistence type="predicted"/>
<keyword evidence="1" id="KW-0812">Transmembrane</keyword>
<accession>S0KXI8</accession>
<evidence type="ECO:0000313" key="2">
    <source>
        <dbReference type="EMBL" id="EOT87199.1"/>
    </source>
</evidence>
<keyword evidence="3" id="KW-1185">Reference proteome</keyword>
<dbReference type="OrthoDB" id="3243277at2"/>
<organism evidence="2 3">
    <name type="scientific">Enterococcus sulfureus ATCC 49903</name>
    <dbReference type="NCBI Taxonomy" id="1140003"/>
    <lineage>
        <taxon>Bacteria</taxon>
        <taxon>Bacillati</taxon>
        <taxon>Bacillota</taxon>
        <taxon>Bacilli</taxon>
        <taxon>Lactobacillales</taxon>
        <taxon>Enterococcaceae</taxon>
        <taxon>Enterococcus</taxon>
    </lineage>
</organism>
<gene>
    <name evidence="2" type="ORF">I573_00255</name>
</gene>
<feature type="transmembrane region" description="Helical" evidence="1">
    <location>
        <begin position="112"/>
        <end position="132"/>
    </location>
</feature>
<reference evidence="2 3" key="1">
    <citation type="submission" date="2013-03" db="EMBL/GenBank/DDBJ databases">
        <title>The Genome Sequence of Enterococcus sulfureus ATCC_49903 (PacBio/Illumina hybrid assembly).</title>
        <authorList>
            <consortium name="The Broad Institute Genomics Platform"/>
            <consortium name="The Broad Institute Genome Sequencing Center for Infectious Disease"/>
            <person name="Earl A."/>
            <person name="Russ C."/>
            <person name="Gilmore M."/>
            <person name="Surin D."/>
            <person name="Walker B."/>
            <person name="Young S."/>
            <person name="Zeng Q."/>
            <person name="Gargeya S."/>
            <person name="Fitzgerald M."/>
            <person name="Haas B."/>
            <person name="Abouelleil A."/>
            <person name="Allen A.W."/>
            <person name="Alvarado L."/>
            <person name="Arachchi H.M."/>
            <person name="Berlin A.M."/>
            <person name="Chapman S.B."/>
            <person name="Gainer-Dewar J."/>
            <person name="Goldberg J."/>
            <person name="Griggs A."/>
            <person name="Gujja S."/>
            <person name="Hansen M."/>
            <person name="Howarth C."/>
            <person name="Imamovic A."/>
            <person name="Ireland A."/>
            <person name="Larimer J."/>
            <person name="McCowan C."/>
            <person name="Murphy C."/>
            <person name="Pearson M."/>
            <person name="Poon T.W."/>
            <person name="Priest M."/>
            <person name="Roberts A."/>
            <person name="Saif S."/>
            <person name="Shea T."/>
            <person name="Sisk P."/>
            <person name="Sykes S."/>
            <person name="Wortman J."/>
            <person name="Nusbaum C."/>
            <person name="Birren B."/>
        </authorList>
    </citation>
    <scope>NUCLEOTIDE SEQUENCE [LARGE SCALE GENOMIC DNA]</scope>
    <source>
        <strain evidence="2 3">ATCC 49903</strain>
    </source>
</reference>
<name>S0KXI8_9ENTE</name>
<feature type="transmembrane region" description="Helical" evidence="1">
    <location>
        <begin position="144"/>
        <end position="167"/>
    </location>
</feature>
<sequence length="188" mass="20668">MGLFVSFTLIMSMLFIGEWASTKTKAVVPSLFMTAVLFVLGFWTFFPKDIVEQVGFGMTFAKICVPLTLVHLGTKMDLRQLVDQWKAIVIALLGVCGTIALCLTIGTMIFDFRTVIASVPPLVGGLVAALLMSDNLKAMNLDTLAALPIYMLMFHGLLGYPITAMLLKKRRQTLKSRIQNQTSTATNN</sequence>
<comment type="caution">
    <text evidence="2">The sequence shown here is derived from an EMBL/GenBank/DDBJ whole genome shotgun (WGS) entry which is preliminary data.</text>
</comment>
<dbReference type="eggNOG" id="COG0786">
    <property type="taxonomic scope" value="Bacteria"/>
</dbReference>
<keyword evidence="1" id="KW-1133">Transmembrane helix</keyword>